<evidence type="ECO:0000256" key="1">
    <source>
        <dbReference type="ARBA" id="ARBA00004272"/>
    </source>
</evidence>
<evidence type="ECO:0000256" key="10">
    <source>
        <dbReference type="ARBA" id="ARBA00023273"/>
    </source>
</evidence>
<dbReference type="GO" id="GO:0060170">
    <property type="term" value="C:ciliary membrane"/>
    <property type="evidence" value="ECO:0007669"/>
    <property type="project" value="UniProtKB-SubCell"/>
</dbReference>
<reference evidence="14" key="1">
    <citation type="submission" date="2025-08" db="UniProtKB">
        <authorList>
            <consortium name="RefSeq"/>
        </authorList>
    </citation>
    <scope>IDENTIFICATION</scope>
    <source>
        <tissue evidence="14">Whole organism</tissue>
    </source>
</reference>
<comment type="subcellular location">
    <subcellularLocation>
        <location evidence="1">Cell projection</location>
        <location evidence="1">Cilium membrane</location>
        <topology evidence="1">Multi-pass membrane protein</topology>
    </subcellularLocation>
</comment>
<dbReference type="RefSeq" id="XP_018020383.2">
    <property type="nucleotide sequence ID" value="XM_018164894.2"/>
</dbReference>
<dbReference type="OrthoDB" id="426438at2759"/>
<comment type="function">
    <text evidence="11">Transmembrane component of the tectonic-like complex, a complex localized at the transition zone of primary cilia and acting as a barrier that prevents diffusion of transmembrane proteins between the cilia and plasma membranes. Required for ciliogenesis and sonic hedgehog/SHH signaling.</text>
</comment>
<evidence type="ECO:0000256" key="6">
    <source>
        <dbReference type="ARBA" id="ARBA00022989"/>
    </source>
</evidence>
<dbReference type="GO" id="GO:0060271">
    <property type="term" value="P:cilium assembly"/>
    <property type="evidence" value="ECO:0007669"/>
    <property type="project" value="TreeGrafter"/>
</dbReference>
<evidence type="ECO:0000256" key="9">
    <source>
        <dbReference type="ARBA" id="ARBA00023180"/>
    </source>
</evidence>
<dbReference type="GO" id="GO:0032880">
    <property type="term" value="P:regulation of protein localization"/>
    <property type="evidence" value="ECO:0007669"/>
    <property type="project" value="TreeGrafter"/>
</dbReference>
<proteinExistence type="inferred from homology"/>
<dbReference type="AlphaFoldDB" id="A0A8B7P2X2"/>
<evidence type="ECO:0000313" key="13">
    <source>
        <dbReference type="Proteomes" id="UP000694843"/>
    </source>
</evidence>
<feature type="transmembrane region" description="Helical" evidence="12">
    <location>
        <begin position="24"/>
        <end position="43"/>
    </location>
</feature>
<dbReference type="GO" id="GO:0035869">
    <property type="term" value="C:ciliary transition zone"/>
    <property type="evidence" value="ECO:0007669"/>
    <property type="project" value="TreeGrafter"/>
</dbReference>
<organism evidence="13 14">
    <name type="scientific">Hyalella azteca</name>
    <name type="common">Amphipod</name>
    <dbReference type="NCBI Taxonomy" id="294128"/>
    <lineage>
        <taxon>Eukaryota</taxon>
        <taxon>Metazoa</taxon>
        <taxon>Ecdysozoa</taxon>
        <taxon>Arthropoda</taxon>
        <taxon>Crustacea</taxon>
        <taxon>Multicrustacea</taxon>
        <taxon>Malacostraca</taxon>
        <taxon>Eumalacostraca</taxon>
        <taxon>Peracarida</taxon>
        <taxon>Amphipoda</taxon>
        <taxon>Senticaudata</taxon>
        <taxon>Talitrida</taxon>
        <taxon>Talitroidea</taxon>
        <taxon>Hyalellidae</taxon>
        <taxon>Hyalella</taxon>
    </lineage>
</organism>
<keyword evidence="4" id="KW-1003">Cell membrane</keyword>
<keyword evidence="13" id="KW-1185">Reference proteome</keyword>
<keyword evidence="9" id="KW-0325">Glycoprotein</keyword>
<evidence type="ECO:0000256" key="3">
    <source>
        <dbReference type="ARBA" id="ARBA00015087"/>
    </source>
</evidence>
<dbReference type="GeneID" id="108676759"/>
<keyword evidence="8 12" id="KW-0472">Membrane</keyword>
<keyword evidence="10" id="KW-0966">Cell projection</keyword>
<accession>A0A8B7P2X2</accession>
<evidence type="ECO:0000256" key="8">
    <source>
        <dbReference type="ARBA" id="ARBA00023136"/>
    </source>
</evidence>
<dbReference type="Proteomes" id="UP000694843">
    <property type="component" value="Unplaced"/>
</dbReference>
<dbReference type="KEGG" id="hazt:108676759"/>
<dbReference type="InterPro" id="IPR019306">
    <property type="entry name" value="TMEM231"/>
</dbReference>
<keyword evidence="7" id="KW-0969">Cilium</keyword>
<evidence type="ECO:0000256" key="5">
    <source>
        <dbReference type="ARBA" id="ARBA00022692"/>
    </source>
</evidence>
<keyword evidence="6 12" id="KW-1133">Transmembrane helix</keyword>
<evidence type="ECO:0000256" key="4">
    <source>
        <dbReference type="ARBA" id="ARBA00022475"/>
    </source>
</evidence>
<comment type="similarity">
    <text evidence="2">Belongs to the TMEM231 family.</text>
</comment>
<evidence type="ECO:0000256" key="12">
    <source>
        <dbReference type="SAM" id="Phobius"/>
    </source>
</evidence>
<dbReference type="Pfam" id="PF10149">
    <property type="entry name" value="TM231"/>
    <property type="match status" value="1"/>
</dbReference>
<evidence type="ECO:0000256" key="7">
    <source>
        <dbReference type="ARBA" id="ARBA00023069"/>
    </source>
</evidence>
<keyword evidence="5 12" id="KW-0812">Transmembrane</keyword>
<evidence type="ECO:0000256" key="11">
    <source>
        <dbReference type="ARBA" id="ARBA00024803"/>
    </source>
</evidence>
<name>A0A8B7P2X2_HYAAZ</name>
<gene>
    <name evidence="14" type="primary">LOC108676759</name>
</gene>
<evidence type="ECO:0000313" key="14">
    <source>
        <dbReference type="RefSeq" id="XP_018020383.2"/>
    </source>
</evidence>
<dbReference type="PANTHER" id="PTHR14605">
    <property type="entry name" value="CHST5 PROTEIN"/>
    <property type="match status" value="1"/>
</dbReference>
<evidence type="ECO:0000256" key="2">
    <source>
        <dbReference type="ARBA" id="ARBA00009082"/>
    </source>
</evidence>
<dbReference type="OMA" id="HIIRSWE"/>
<protein>
    <recommendedName>
        <fullName evidence="3">Transmembrane protein 231</fullName>
    </recommendedName>
</protein>
<dbReference type="PANTHER" id="PTHR14605:SF1">
    <property type="entry name" value="TRANSMEMBRANE PROTEIN 231"/>
    <property type="match status" value="1"/>
</dbReference>
<sequence>MMSFVVYVDNKSVVHRSTLCSRAVFFYLFCFVLSVILPLIITYRSQGLWVEEFRNKEQAEVTYMEQMLVVVHTTSGVIYWTTDPSFRALNPQMLRQPFLKWHEYDSNHDGKRDGLELTLEVPLLPHESVQQVDLVANMEYSLHSHCDISVTGGIAFERSSCAPMSSVKVLGDVILHQRHSMRCSRAHQHNTQYLLQHHAASDDPTLWSPVKILSEYWLRNQTLRLSNEYIMSIIGPTDLFRVELSLKYVEQEHVYVASFWHVMKHAWIQYLSVLVVVVYVLDVVKKWVYSNQIVPTRTHVSHAHLYKRE</sequence>